<dbReference type="InterPro" id="IPR015422">
    <property type="entry name" value="PyrdxlP-dep_Trfase_small"/>
</dbReference>
<keyword evidence="7" id="KW-0411">Iron-sulfur</keyword>
<evidence type="ECO:0000256" key="8">
    <source>
        <dbReference type="ARBA" id="ARBA00050776"/>
    </source>
</evidence>
<dbReference type="GO" id="GO:0031071">
    <property type="term" value="F:cysteine desulfurase activity"/>
    <property type="evidence" value="ECO:0007669"/>
    <property type="project" value="UniProtKB-EC"/>
</dbReference>
<name>A0A7L4YR94_9ACTN</name>
<protein>
    <submittedName>
        <fullName evidence="10">Aminotransferase class V-fold PLP-dependent enzyme</fullName>
    </submittedName>
</protein>
<dbReference type="InterPro" id="IPR015421">
    <property type="entry name" value="PyrdxlP-dep_Trfase_major"/>
</dbReference>
<dbReference type="FunCoup" id="A0A7L4YR94">
    <property type="interactions" value="456"/>
</dbReference>
<evidence type="ECO:0000313" key="11">
    <source>
        <dbReference type="Proteomes" id="UP000463857"/>
    </source>
</evidence>
<reference evidence="10 11" key="1">
    <citation type="journal article" date="2018" name="Int. J. Syst. Evol. Microbiol.">
        <title>Epidermidibacterium keratini gen. nov., sp. nov., a member of the family Sporichthyaceae, isolated from keratin epidermis.</title>
        <authorList>
            <person name="Lee D.G."/>
            <person name="Trujillo M.E."/>
            <person name="Kang S."/>
            <person name="Nam J.J."/>
            <person name="Kim Y.J."/>
        </authorList>
    </citation>
    <scope>NUCLEOTIDE SEQUENCE [LARGE SCALE GENOMIC DNA]</scope>
    <source>
        <strain evidence="10 11">EPI-7</strain>
    </source>
</reference>
<evidence type="ECO:0000256" key="6">
    <source>
        <dbReference type="ARBA" id="ARBA00023004"/>
    </source>
</evidence>
<proteinExistence type="inferred from homology"/>
<comment type="catalytic activity">
    <reaction evidence="8">
        <text>(sulfur carrier)-H + L-cysteine = (sulfur carrier)-SH + L-alanine</text>
        <dbReference type="Rhea" id="RHEA:43892"/>
        <dbReference type="Rhea" id="RHEA-COMP:14737"/>
        <dbReference type="Rhea" id="RHEA-COMP:14739"/>
        <dbReference type="ChEBI" id="CHEBI:29917"/>
        <dbReference type="ChEBI" id="CHEBI:35235"/>
        <dbReference type="ChEBI" id="CHEBI:57972"/>
        <dbReference type="ChEBI" id="CHEBI:64428"/>
        <dbReference type="EC" id="2.8.1.7"/>
    </reaction>
</comment>
<evidence type="ECO:0000256" key="7">
    <source>
        <dbReference type="ARBA" id="ARBA00023014"/>
    </source>
</evidence>
<evidence type="ECO:0000256" key="1">
    <source>
        <dbReference type="ARBA" id="ARBA00001933"/>
    </source>
</evidence>
<comment type="similarity">
    <text evidence="2">Belongs to the class-V pyridoxal-phosphate-dependent aminotransferase family. NifS/IscS subfamily.</text>
</comment>
<dbReference type="InterPro" id="IPR016454">
    <property type="entry name" value="Cysteine_dSase"/>
</dbReference>
<feature type="domain" description="Aminotransferase class V" evidence="9">
    <location>
        <begin position="4"/>
        <end position="374"/>
    </location>
</feature>
<sequence length="391" mass="41095">MNQVYLDHAATTVIRESVIEAMTAVMRDVGNASSTHTAGRRARQRVEEAREQIGEALGADPIEVIFTSGATESDNLAIKGGALARYAEDPRRRRIVVSPAEHHAVLDSARWLADERDFEITWVEVDGHGSLPPARMREALDGAESAAIATAMWANNEVGALSDIPAIAAICAGAGVPFHTDAVQAVGRVPIDFRSLGASTLAISGHKIGGPQGVGALLAQRSFKPVVQAHGGGQERRVRSGTLDVAGIVGLGVAVSEAEKEREAESDRLGGLRDELVNRLHEKIEGLKVNGYERFDAERALPGVVNLHLPGAAADAVLMLVDSEGMAISTGSACSAGVTEPSPVILAMTGDDARSRSSVRISLGRTTTPDEVDRIIAVLPDVVERARIAGG</sequence>
<dbReference type="FunFam" id="3.40.640.10:FF:000084">
    <property type="entry name" value="IscS-like cysteine desulfurase"/>
    <property type="match status" value="1"/>
</dbReference>
<keyword evidence="4" id="KW-0479">Metal-binding</keyword>
<dbReference type="Gene3D" id="3.40.640.10">
    <property type="entry name" value="Type I PLP-dependent aspartate aminotransferase-like (Major domain)"/>
    <property type="match status" value="1"/>
</dbReference>
<evidence type="ECO:0000256" key="5">
    <source>
        <dbReference type="ARBA" id="ARBA00022898"/>
    </source>
</evidence>
<dbReference type="GO" id="GO:0046872">
    <property type="term" value="F:metal ion binding"/>
    <property type="evidence" value="ECO:0007669"/>
    <property type="project" value="UniProtKB-KW"/>
</dbReference>
<dbReference type="RefSeq" id="WP_159546889.1">
    <property type="nucleotide sequence ID" value="NZ_CP047156.1"/>
</dbReference>
<keyword evidence="3 10" id="KW-0808">Transferase</keyword>
<keyword evidence="6" id="KW-0408">Iron</keyword>
<dbReference type="InterPro" id="IPR000192">
    <property type="entry name" value="Aminotrans_V_dom"/>
</dbReference>
<comment type="cofactor">
    <cofactor evidence="1">
        <name>pyridoxal 5'-phosphate</name>
        <dbReference type="ChEBI" id="CHEBI:597326"/>
    </cofactor>
</comment>
<dbReference type="InParanoid" id="A0A7L4YR94"/>
<evidence type="ECO:0000259" key="9">
    <source>
        <dbReference type="Pfam" id="PF00266"/>
    </source>
</evidence>
<dbReference type="AlphaFoldDB" id="A0A7L4YR94"/>
<dbReference type="Gene3D" id="3.90.1150.10">
    <property type="entry name" value="Aspartate Aminotransferase, domain 1"/>
    <property type="match status" value="1"/>
</dbReference>
<accession>A0A7L4YR94</accession>
<organism evidence="10 11">
    <name type="scientific">Epidermidibacterium keratini</name>
    <dbReference type="NCBI Taxonomy" id="1891644"/>
    <lineage>
        <taxon>Bacteria</taxon>
        <taxon>Bacillati</taxon>
        <taxon>Actinomycetota</taxon>
        <taxon>Actinomycetes</taxon>
        <taxon>Sporichthyales</taxon>
        <taxon>Sporichthyaceae</taxon>
        <taxon>Epidermidibacterium</taxon>
    </lineage>
</organism>
<evidence type="ECO:0000256" key="2">
    <source>
        <dbReference type="ARBA" id="ARBA00006490"/>
    </source>
</evidence>
<dbReference type="EMBL" id="CP047156">
    <property type="protein sequence ID" value="QHC01765.1"/>
    <property type="molecule type" value="Genomic_DNA"/>
</dbReference>
<dbReference type="Proteomes" id="UP000463857">
    <property type="component" value="Chromosome"/>
</dbReference>
<dbReference type="SUPFAM" id="SSF53383">
    <property type="entry name" value="PLP-dependent transferases"/>
    <property type="match status" value="1"/>
</dbReference>
<keyword evidence="11" id="KW-1185">Reference proteome</keyword>
<dbReference type="PANTHER" id="PTHR11601">
    <property type="entry name" value="CYSTEINE DESULFURYLASE FAMILY MEMBER"/>
    <property type="match status" value="1"/>
</dbReference>
<dbReference type="InterPro" id="IPR015424">
    <property type="entry name" value="PyrdxlP-dep_Trfase"/>
</dbReference>
<keyword evidence="10" id="KW-0032">Aminotransferase</keyword>
<dbReference type="PANTHER" id="PTHR11601:SF34">
    <property type="entry name" value="CYSTEINE DESULFURASE"/>
    <property type="match status" value="1"/>
</dbReference>
<gene>
    <name evidence="10" type="ORF">EK0264_16745</name>
</gene>
<keyword evidence="5" id="KW-0663">Pyridoxal phosphate</keyword>
<evidence type="ECO:0000256" key="3">
    <source>
        <dbReference type="ARBA" id="ARBA00022679"/>
    </source>
</evidence>
<evidence type="ECO:0000256" key="4">
    <source>
        <dbReference type="ARBA" id="ARBA00022723"/>
    </source>
</evidence>
<dbReference type="PIRSF" id="PIRSF005572">
    <property type="entry name" value="NifS"/>
    <property type="match status" value="1"/>
</dbReference>
<dbReference type="GO" id="GO:0051536">
    <property type="term" value="F:iron-sulfur cluster binding"/>
    <property type="evidence" value="ECO:0007669"/>
    <property type="project" value="UniProtKB-KW"/>
</dbReference>
<dbReference type="OrthoDB" id="9808002at2"/>
<dbReference type="KEGG" id="eke:EK0264_16745"/>
<evidence type="ECO:0000313" key="10">
    <source>
        <dbReference type="EMBL" id="QHC01765.1"/>
    </source>
</evidence>
<dbReference type="Pfam" id="PF00266">
    <property type="entry name" value="Aminotran_5"/>
    <property type="match status" value="1"/>
</dbReference>
<dbReference type="GO" id="GO:0008483">
    <property type="term" value="F:transaminase activity"/>
    <property type="evidence" value="ECO:0007669"/>
    <property type="project" value="UniProtKB-KW"/>
</dbReference>
<dbReference type="Gene3D" id="1.10.260.50">
    <property type="match status" value="1"/>
</dbReference>